<evidence type="ECO:0000259" key="5">
    <source>
        <dbReference type="PROSITE" id="PS50163"/>
    </source>
</evidence>
<dbReference type="GO" id="GO:0008094">
    <property type="term" value="F:ATP-dependent activity, acting on DNA"/>
    <property type="evidence" value="ECO:0007669"/>
    <property type="project" value="InterPro"/>
</dbReference>
<dbReference type="PANTHER" id="PTHR45900">
    <property type="entry name" value="RECA"/>
    <property type="match status" value="1"/>
</dbReference>
<dbReference type="GO" id="GO:0003697">
    <property type="term" value="F:single-stranded DNA binding"/>
    <property type="evidence" value="ECO:0007669"/>
    <property type="project" value="InterPro"/>
</dbReference>
<dbReference type="GO" id="GO:0006281">
    <property type="term" value="P:DNA repair"/>
    <property type="evidence" value="ECO:0007669"/>
    <property type="project" value="InterPro"/>
</dbReference>
<evidence type="ECO:0000313" key="6">
    <source>
        <dbReference type="EMBL" id="KKK65026.1"/>
    </source>
</evidence>
<dbReference type="GO" id="GO:0006310">
    <property type="term" value="P:DNA recombination"/>
    <property type="evidence" value="ECO:0007669"/>
    <property type="project" value="UniProtKB-KW"/>
</dbReference>
<dbReference type="PRINTS" id="PR00142">
    <property type="entry name" value="RECA"/>
</dbReference>
<evidence type="ECO:0000256" key="3">
    <source>
        <dbReference type="ARBA" id="ARBA00022840"/>
    </source>
</evidence>
<dbReference type="Pfam" id="PF00154">
    <property type="entry name" value="RecA_N"/>
    <property type="match status" value="1"/>
</dbReference>
<reference evidence="6" key="1">
    <citation type="journal article" date="2015" name="Nature">
        <title>Complex archaea that bridge the gap between prokaryotes and eukaryotes.</title>
        <authorList>
            <person name="Spang A."/>
            <person name="Saw J.H."/>
            <person name="Jorgensen S.L."/>
            <person name="Zaremba-Niedzwiedzka K."/>
            <person name="Martijn J."/>
            <person name="Lind A.E."/>
            <person name="van Eijk R."/>
            <person name="Schleper C."/>
            <person name="Guy L."/>
            <person name="Ettema T.J."/>
        </authorList>
    </citation>
    <scope>NUCLEOTIDE SEQUENCE</scope>
</reference>
<dbReference type="PROSITE" id="PS50163">
    <property type="entry name" value="RECA_3"/>
    <property type="match status" value="1"/>
</dbReference>
<dbReference type="GO" id="GO:0005524">
    <property type="term" value="F:ATP binding"/>
    <property type="evidence" value="ECO:0007669"/>
    <property type="project" value="UniProtKB-KW"/>
</dbReference>
<gene>
    <name evidence="6" type="ORF">LCGC14_2978300</name>
</gene>
<dbReference type="EMBL" id="LAZR01060755">
    <property type="protein sequence ID" value="KKK65026.1"/>
    <property type="molecule type" value="Genomic_DNA"/>
</dbReference>
<comment type="similarity">
    <text evidence="1">Belongs to the RecA family.</text>
</comment>
<keyword evidence="2" id="KW-0547">Nucleotide-binding</keyword>
<sequence length="178" mass="20247">TFLRRNAYKVRVKECTFIFINQVRDKMDASPFKTYSQPGGHALKHYASMVIKLFRGKKIDSKKKKEYIGFRVKFFVEKNKVGPPYREFTFPIVWGIGIDTTFDTLEFASMLGVVTTRGPYKAFEGETLGLGIANSVEVLNKDKEKLDKIKEMCYNTVGVKSLSIFGGDKNTKEGDDDT</sequence>
<accession>A0A0F8ZYI7</accession>
<dbReference type="InterPro" id="IPR027417">
    <property type="entry name" value="P-loop_NTPase"/>
</dbReference>
<keyword evidence="3" id="KW-0067">ATP-binding</keyword>
<feature type="domain" description="RecA family profile 2" evidence="5">
    <location>
        <begin position="38"/>
        <end position="103"/>
    </location>
</feature>
<dbReference type="InterPro" id="IPR013765">
    <property type="entry name" value="DNA_recomb/repair_RecA"/>
</dbReference>
<organism evidence="6">
    <name type="scientific">marine sediment metagenome</name>
    <dbReference type="NCBI Taxonomy" id="412755"/>
    <lineage>
        <taxon>unclassified sequences</taxon>
        <taxon>metagenomes</taxon>
        <taxon>ecological metagenomes</taxon>
    </lineage>
</organism>
<name>A0A0F8ZYI7_9ZZZZ</name>
<proteinExistence type="inferred from homology"/>
<evidence type="ECO:0000256" key="1">
    <source>
        <dbReference type="ARBA" id="ARBA00009391"/>
    </source>
</evidence>
<keyword evidence="4" id="KW-0233">DNA recombination</keyword>
<dbReference type="AlphaFoldDB" id="A0A0F8ZYI7"/>
<evidence type="ECO:0000256" key="4">
    <source>
        <dbReference type="ARBA" id="ARBA00023172"/>
    </source>
</evidence>
<comment type="caution">
    <text evidence="6">The sequence shown here is derived from an EMBL/GenBank/DDBJ whole genome shotgun (WGS) entry which is preliminary data.</text>
</comment>
<dbReference type="Gene3D" id="3.40.50.300">
    <property type="entry name" value="P-loop containing nucleotide triphosphate hydrolases"/>
    <property type="match status" value="1"/>
</dbReference>
<evidence type="ECO:0000256" key="2">
    <source>
        <dbReference type="ARBA" id="ARBA00022741"/>
    </source>
</evidence>
<dbReference type="InterPro" id="IPR049428">
    <property type="entry name" value="RecA-like_N"/>
</dbReference>
<dbReference type="PANTHER" id="PTHR45900:SF1">
    <property type="entry name" value="MITOCHONDRIAL DNA REPAIR PROTEIN RECA HOMOLOG-RELATED"/>
    <property type="match status" value="1"/>
</dbReference>
<protein>
    <recommendedName>
        <fullName evidence="5">RecA family profile 2 domain-containing protein</fullName>
    </recommendedName>
</protein>
<dbReference type="SUPFAM" id="SSF52540">
    <property type="entry name" value="P-loop containing nucleoside triphosphate hydrolases"/>
    <property type="match status" value="1"/>
</dbReference>
<feature type="non-terminal residue" evidence="6">
    <location>
        <position position="1"/>
    </location>
</feature>
<dbReference type="InterPro" id="IPR020587">
    <property type="entry name" value="RecA_monomer-monomer_interface"/>
</dbReference>